<keyword evidence="3" id="KW-1185">Reference proteome</keyword>
<dbReference type="Gene3D" id="3.30.450.150">
    <property type="entry name" value="Haem-degrading domain"/>
    <property type="match status" value="1"/>
</dbReference>
<comment type="caution">
    <text evidence="2">The sequence shown here is derived from an EMBL/GenBank/DDBJ whole genome shotgun (WGS) entry which is preliminary data.</text>
</comment>
<dbReference type="PANTHER" id="PTHR34309">
    <property type="entry name" value="SLR1406 PROTEIN"/>
    <property type="match status" value="1"/>
</dbReference>
<protein>
    <submittedName>
        <fullName evidence="2">Heme-binding protein</fullName>
    </submittedName>
</protein>
<dbReference type="InterPro" id="IPR038084">
    <property type="entry name" value="PduO/GlcC-like_sf"/>
</dbReference>
<keyword evidence="1" id="KW-0732">Signal</keyword>
<feature type="chain" id="PRO_5018531406" evidence="1">
    <location>
        <begin position="27"/>
        <end position="170"/>
    </location>
</feature>
<dbReference type="RefSeq" id="WP_127763633.1">
    <property type="nucleotide sequence ID" value="NZ_SADE01000001.1"/>
</dbReference>
<sequence>MKTSNIKKTTWAACLAGTVALGSSVAAEDIIKVRLMGSDLAADIARGAVQSCREMGYQVAAVVLDRAGDTMASQRDTFARRHTLEIAARKAGLSIMSGVASVEMRDSREDIRAELNHMDGIIVMEGGIPIRAAGSLVGAVGVSGAPGGDIDANCANAGIEAVQDRIDFAD</sequence>
<evidence type="ECO:0000256" key="1">
    <source>
        <dbReference type="SAM" id="SignalP"/>
    </source>
</evidence>
<dbReference type="InterPro" id="IPR005624">
    <property type="entry name" value="PduO/GlcC-like"/>
</dbReference>
<feature type="signal peptide" evidence="1">
    <location>
        <begin position="1"/>
        <end position="26"/>
    </location>
</feature>
<dbReference type="InterPro" id="IPR052517">
    <property type="entry name" value="GlcG_carb_metab_protein"/>
</dbReference>
<dbReference type="AlphaFoldDB" id="A0A3S2WAY9"/>
<dbReference type="Pfam" id="PF03928">
    <property type="entry name" value="HbpS-like"/>
    <property type="match status" value="1"/>
</dbReference>
<dbReference type="OrthoDB" id="5786851at2"/>
<reference evidence="3" key="1">
    <citation type="submission" date="2019-01" db="EMBL/GenBank/DDBJ databases">
        <title>Gri0909 isolated from a small marine red alga.</title>
        <authorList>
            <person name="Kim J."/>
            <person name="Jeong S.E."/>
            <person name="Jeon C.O."/>
        </authorList>
    </citation>
    <scope>NUCLEOTIDE SEQUENCE [LARGE SCALE GENOMIC DNA]</scope>
    <source>
        <strain evidence="3">Gri0909</strain>
    </source>
</reference>
<accession>A0A3S2WAY9</accession>
<name>A0A3S2WAY9_9PROT</name>
<organism evidence="2 3">
    <name type="scientific">Hwanghaeella grinnelliae</name>
    <dbReference type="NCBI Taxonomy" id="2500179"/>
    <lineage>
        <taxon>Bacteria</taxon>
        <taxon>Pseudomonadati</taxon>
        <taxon>Pseudomonadota</taxon>
        <taxon>Alphaproteobacteria</taxon>
        <taxon>Rhodospirillales</taxon>
        <taxon>Rhodospirillaceae</taxon>
        <taxon>Hwanghaeella</taxon>
    </lineage>
</organism>
<evidence type="ECO:0000313" key="2">
    <source>
        <dbReference type="EMBL" id="RVU38261.1"/>
    </source>
</evidence>
<dbReference type="EMBL" id="SADE01000001">
    <property type="protein sequence ID" value="RVU38261.1"/>
    <property type="molecule type" value="Genomic_DNA"/>
</dbReference>
<dbReference type="Proteomes" id="UP000287447">
    <property type="component" value="Unassembled WGS sequence"/>
</dbReference>
<gene>
    <name evidence="2" type="ORF">EOI86_02905</name>
</gene>
<dbReference type="PANTHER" id="PTHR34309:SF10">
    <property type="entry name" value="SLR1406 PROTEIN"/>
    <property type="match status" value="1"/>
</dbReference>
<evidence type="ECO:0000313" key="3">
    <source>
        <dbReference type="Proteomes" id="UP000287447"/>
    </source>
</evidence>
<dbReference type="SUPFAM" id="SSF143744">
    <property type="entry name" value="GlcG-like"/>
    <property type="match status" value="1"/>
</dbReference>
<proteinExistence type="predicted"/>